<evidence type="ECO:0000256" key="2">
    <source>
        <dbReference type="ARBA" id="ARBA00022723"/>
    </source>
</evidence>
<dbReference type="AlphaFoldDB" id="A0A653DYH8"/>
<dbReference type="InterPro" id="IPR042216">
    <property type="entry name" value="MitoNEET_CISD"/>
</dbReference>
<reference evidence="6" key="1">
    <citation type="submission" date="2019-02" db="EMBL/GenBank/DDBJ databases">
        <authorList>
            <consortium name="Genoscope - CEA"/>
            <person name="William W."/>
        </authorList>
    </citation>
    <scope>NUCLEOTIDE SEQUENCE [LARGE SCALE GENOMIC DNA]</scope>
    <source>
        <strain evidence="6">YSy11</strain>
    </source>
</reference>
<dbReference type="GO" id="GO:0051537">
    <property type="term" value="F:2 iron, 2 sulfur cluster binding"/>
    <property type="evidence" value="ECO:0007669"/>
    <property type="project" value="UniProtKB-KW"/>
</dbReference>
<dbReference type="GO" id="GO:0046872">
    <property type="term" value="F:metal ion binding"/>
    <property type="evidence" value="ECO:0007669"/>
    <property type="project" value="UniProtKB-KW"/>
</dbReference>
<evidence type="ECO:0000256" key="3">
    <source>
        <dbReference type="ARBA" id="ARBA00023004"/>
    </source>
</evidence>
<proteinExistence type="predicted"/>
<evidence type="ECO:0000259" key="5">
    <source>
        <dbReference type="Pfam" id="PF09360"/>
    </source>
</evidence>
<keyword evidence="2" id="KW-0479">Metal-binding</keyword>
<accession>A0A653DYH8</accession>
<evidence type="ECO:0000256" key="1">
    <source>
        <dbReference type="ARBA" id="ARBA00022714"/>
    </source>
</evidence>
<keyword evidence="1" id="KW-0001">2Fe-2S</keyword>
<evidence type="ECO:0000256" key="4">
    <source>
        <dbReference type="ARBA" id="ARBA00023014"/>
    </source>
</evidence>
<organism evidence="6">
    <name type="scientific">Pseudomonas marincola</name>
    <dbReference type="NCBI Taxonomy" id="437900"/>
    <lineage>
        <taxon>Bacteria</taxon>
        <taxon>Pseudomonadati</taxon>
        <taxon>Pseudomonadota</taxon>
        <taxon>Gammaproteobacteria</taxon>
        <taxon>Pseudomonadales</taxon>
        <taxon>Pseudomonadaceae</taxon>
        <taxon>Pseudomonas</taxon>
    </lineage>
</organism>
<dbReference type="GO" id="GO:0005737">
    <property type="term" value="C:cytoplasm"/>
    <property type="evidence" value="ECO:0007669"/>
    <property type="project" value="UniProtKB-ARBA"/>
</dbReference>
<feature type="domain" description="Iron-binding zinc finger CDGSH type" evidence="5">
    <location>
        <begin position="49"/>
        <end position="71"/>
    </location>
</feature>
<evidence type="ECO:0000313" key="6">
    <source>
        <dbReference type="EMBL" id="VEV95508.1"/>
    </source>
</evidence>
<dbReference type="EMBL" id="LR215729">
    <property type="protein sequence ID" value="VEV95508.1"/>
    <property type="molecule type" value="Genomic_DNA"/>
</dbReference>
<keyword evidence="3" id="KW-0408">Iron</keyword>
<dbReference type="InterPro" id="IPR018967">
    <property type="entry name" value="FeS-contain_CDGSH-typ"/>
</dbReference>
<protein>
    <submittedName>
        <fullName evidence="6">Iron-binding zinc finger CDGSH type</fullName>
    </submittedName>
</protein>
<dbReference type="Pfam" id="PF09360">
    <property type="entry name" value="zf-CDGSH"/>
    <property type="match status" value="1"/>
</dbReference>
<keyword evidence="4" id="KW-0411">Iron-sulfur</keyword>
<dbReference type="RefSeq" id="WP_075723326.1">
    <property type="nucleotide sequence ID" value="NZ_JBALWF010000009.1"/>
</dbReference>
<dbReference type="Gene3D" id="3.40.5.90">
    <property type="entry name" value="CDGSH iron-sulfur domain, mitoNEET-type"/>
    <property type="match status" value="1"/>
</dbReference>
<gene>
    <name evidence="6" type="ORF">PMYSY11_0461</name>
</gene>
<sequence>MADEPALILPEVRRVSPGEPLLLCRCEHSLQRPDCPSGCARGLTVNPAREQLLLLCRCGRSKRLPFCDGSHVPPVSSMAERWQRFIRRN</sequence>
<name>A0A653DYH8_9PSED</name>